<accession>A0A1F5AYK0</accession>
<comment type="caution">
    <text evidence="6">Lacks conserved residue(s) required for the propagation of feature annotation.</text>
</comment>
<dbReference type="Proteomes" id="UP000176639">
    <property type="component" value="Unassembled WGS sequence"/>
</dbReference>
<keyword evidence="3 6" id="KW-0378">Hydrolase</keyword>
<dbReference type="HAMAP" id="MF_00219">
    <property type="entry name" value="PyrC_classII"/>
    <property type="match status" value="1"/>
</dbReference>
<feature type="binding site" evidence="6">
    <location>
        <begin position="16"/>
        <end position="18"/>
    </location>
    <ligand>
        <name>substrate</name>
    </ligand>
</feature>
<dbReference type="Gene3D" id="3.20.20.140">
    <property type="entry name" value="Metal-dependent hydrolases"/>
    <property type="match status" value="1"/>
</dbReference>
<dbReference type="InterPro" id="IPR004721">
    <property type="entry name" value="DHOdimr"/>
</dbReference>
<comment type="catalytic activity">
    <reaction evidence="6">
        <text>(S)-dihydroorotate + H2O = N-carbamoyl-L-aspartate + H(+)</text>
        <dbReference type="Rhea" id="RHEA:24296"/>
        <dbReference type="ChEBI" id="CHEBI:15377"/>
        <dbReference type="ChEBI" id="CHEBI:15378"/>
        <dbReference type="ChEBI" id="CHEBI:30864"/>
        <dbReference type="ChEBI" id="CHEBI:32814"/>
        <dbReference type="EC" id="3.5.2.3"/>
    </reaction>
</comment>
<comment type="subunit">
    <text evidence="6">Homodimer.</text>
</comment>
<keyword evidence="4 6" id="KW-0862">Zinc</keyword>
<dbReference type="InterPro" id="IPR002195">
    <property type="entry name" value="Dihydroorotase_CS"/>
</dbReference>
<dbReference type="AlphaFoldDB" id="A0A1F5AYK0"/>
<feature type="binding site" evidence="6">
    <location>
        <position position="14"/>
    </location>
    <ligand>
        <name>Zn(2+)</name>
        <dbReference type="ChEBI" id="CHEBI:29105"/>
        <label>1</label>
    </ligand>
</feature>
<feature type="binding site" evidence="6">
    <location>
        <position position="42"/>
    </location>
    <ligand>
        <name>substrate</name>
    </ligand>
</feature>
<feature type="binding site" evidence="6">
    <location>
        <position position="245"/>
    </location>
    <ligand>
        <name>Zn(2+)</name>
        <dbReference type="ChEBI" id="CHEBI:29105"/>
        <label>1</label>
    </ligand>
</feature>
<feature type="binding site" evidence="6">
    <location>
        <position position="16"/>
    </location>
    <ligand>
        <name>Zn(2+)</name>
        <dbReference type="ChEBI" id="CHEBI:29105"/>
        <label>1</label>
    </ligand>
</feature>
<dbReference type="GO" id="GO:0044205">
    <property type="term" value="P:'de novo' UMP biosynthetic process"/>
    <property type="evidence" value="ECO:0007669"/>
    <property type="project" value="UniProtKB-UniRule"/>
</dbReference>
<keyword evidence="5 6" id="KW-0665">Pyrimidine biosynthesis</keyword>
<dbReference type="NCBIfam" id="TIGR00856">
    <property type="entry name" value="pyrC_dimer"/>
    <property type="match status" value="1"/>
</dbReference>
<dbReference type="PROSITE" id="PS00483">
    <property type="entry name" value="DIHYDROOROTASE_2"/>
    <property type="match status" value="1"/>
</dbReference>
<dbReference type="PROSITE" id="PS00482">
    <property type="entry name" value="DIHYDROOROTASE_1"/>
    <property type="match status" value="1"/>
</dbReference>
<dbReference type="UniPathway" id="UPA00070">
    <property type="reaction ID" value="UER00117"/>
</dbReference>
<comment type="similarity">
    <text evidence="6">Belongs to the metallo-dependent hydrolases superfamily. DHOase family. Class II DHOase subfamily.</text>
</comment>
<evidence type="ECO:0000256" key="3">
    <source>
        <dbReference type="ARBA" id="ARBA00022801"/>
    </source>
</evidence>
<feature type="binding site" evidence="6">
    <location>
        <position position="249"/>
    </location>
    <ligand>
        <name>substrate</name>
    </ligand>
</feature>
<dbReference type="GO" id="GO:0008270">
    <property type="term" value="F:zinc ion binding"/>
    <property type="evidence" value="ECO:0007669"/>
    <property type="project" value="UniProtKB-UniRule"/>
</dbReference>
<evidence type="ECO:0000256" key="1">
    <source>
        <dbReference type="ARBA" id="ARBA00002368"/>
    </source>
</evidence>
<feature type="modified residue" description="N6-carboxylysine" evidence="6">
    <location>
        <position position="98"/>
    </location>
</feature>
<keyword evidence="2 6" id="KW-0479">Metal-binding</keyword>
<proteinExistence type="inferred from homology"/>
<organism evidence="8 9">
    <name type="scientific">Candidatus Azambacteria bacterium RBG_16_47_10</name>
    <dbReference type="NCBI Taxonomy" id="1797292"/>
    <lineage>
        <taxon>Bacteria</taxon>
        <taxon>Candidatus Azamiibacteriota</taxon>
    </lineage>
</organism>
<protein>
    <recommendedName>
        <fullName evidence="6 7">Dihydroorotase</fullName>
        <shortName evidence="6">DHOase</shortName>
        <ecNumber evidence="6 7">3.5.2.3</ecNumber>
    </recommendedName>
</protein>
<name>A0A1F5AYK0_9BACT</name>
<reference evidence="8 9" key="1">
    <citation type="journal article" date="2016" name="Nat. Commun.">
        <title>Thousands of microbial genomes shed light on interconnected biogeochemical processes in an aquifer system.</title>
        <authorList>
            <person name="Anantharaman K."/>
            <person name="Brown C.T."/>
            <person name="Hug L.A."/>
            <person name="Sharon I."/>
            <person name="Castelle C.J."/>
            <person name="Probst A.J."/>
            <person name="Thomas B.C."/>
            <person name="Singh A."/>
            <person name="Wilkins M.J."/>
            <person name="Karaoz U."/>
            <person name="Brodie E.L."/>
            <person name="Williams K.H."/>
            <person name="Hubbard S.S."/>
            <person name="Banfield J.F."/>
        </authorList>
    </citation>
    <scope>NUCLEOTIDE SEQUENCE [LARGE SCALE GENOMIC DNA]</scope>
</reference>
<dbReference type="PANTHER" id="PTHR43137">
    <property type="entry name" value="DIHYDROOROTASE"/>
    <property type="match status" value="1"/>
</dbReference>
<feature type="binding site" evidence="6">
    <location>
        <position position="172"/>
    </location>
    <ligand>
        <name>Zn(2+)</name>
        <dbReference type="ChEBI" id="CHEBI:29105"/>
        <label>2</label>
    </ligand>
</feature>
<comment type="caution">
    <text evidence="8">The sequence shown here is derived from an EMBL/GenBank/DDBJ whole genome shotgun (WGS) entry which is preliminary data.</text>
</comment>
<dbReference type="PANTHER" id="PTHR43137:SF1">
    <property type="entry name" value="DIHYDROOROTASE"/>
    <property type="match status" value="1"/>
</dbReference>
<feature type="binding site" description="via carbamate group" evidence="6">
    <location>
        <position position="98"/>
    </location>
    <ligand>
        <name>Zn(2+)</name>
        <dbReference type="ChEBI" id="CHEBI:29105"/>
        <label>2</label>
    </ligand>
</feature>
<dbReference type="EMBL" id="MEYI01000039">
    <property type="protein sequence ID" value="OGD23461.1"/>
    <property type="molecule type" value="Genomic_DNA"/>
</dbReference>
<feature type="binding site" description="via carbamate group" evidence="6">
    <location>
        <position position="98"/>
    </location>
    <ligand>
        <name>Zn(2+)</name>
        <dbReference type="ChEBI" id="CHEBI:29105"/>
        <label>1</label>
    </ligand>
</feature>
<evidence type="ECO:0000256" key="2">
    <source>
        <dbReference type="ARBA" id="ARBA00022723"/>
    </source>
</evidence>
<comment type="pathway">
    <text evidence="6">Pyrimidine metabolism; UMP biosynthesis via de novo pathway; (S)-dihydroorotate from bicarbonate: step 3/3.</text>
</comment>
<dbReference type="GO" id="GO:0004151">
    <property type="term" value="F:dihydroorotase activity"/>
    <property type="evidence" value="ECO:0007669"/>
    <property type="project" value="UniProtKB-UniRule"/>
</dbReference>
<sequence>MEETITIRRPDDFHVHFREGGILSAVAPLTADHFNRALAMPNTTDPIRTGEDAVQYRDQIRKAARNELFEPLMTIKITDGTTPAVIVKAKECGVIAGKAYPVGVTTNAQEGVSDFKKLAPIFSMMQDVGMVLSLHGEISNRFVSVFKKEVKFLPTLKWLVDTFPTLKIVFEHVSTKEAVYEVSMMPDTVAATVTVHHLFLTTDDVLGSYILPHNFCKPIPKTAEDREVIRDAVIQGSGKFFFGSDSAPHVKMRKECGSGAAGIFSAPVVLASLAQFFDEHNHMERFEDFVSRFGAEFYGLPLNTETVALSKSKWVIPEEYDSIVPFMANEKLLWKVVKQ</sequence>
<feature type="binding site" evidence="6">
    <location>
        <position position="135"/>
    </location>
    <ligand>
        <name>substrate</name>
    </ligand>
</feature>
<feature type="active site" evidence="6">
    <location>
        <position position="245"/>
    </location>
</feature>
<evidence type="ECO:0000256" key="7">
    <source>
        <dbReference type="NCBIfam" id="TIGR00856"/>
    </source>
</evidence>
<evidence type="ECO:0000313" key="9">
    <source>
        <dbReference type="Proteomes" id="UP000176639"/>
    </source>
</evidence>
<feature type="binding site" evidence="6">
    <location>
        <position position="261"/>
    </location>
    <ligand>
        <name>substrate</name>
    </ligand>
</feature>
<evidence type="ECO:0000256" key="6">
    <source>
        <dbReference type="HAMAP-Rule" id="MF_00219"/>
    </source>
</evidence>
<comment type="function">
    <text evidence="1 6">Catalyzes the reversible cyclization of carbamoyl aspartate to dihydroorotate.</text>
</comment>
<gene>
    <name evidence="6" type="primary">pyrC</name>
    <name evidence="8" type="ORF">A2Z10_00140</name>
</gene>
<dbReference type="SUPFAM" id="SSF51556">
    <property type="entry name" value="Metallo-dependent hydrolases"/>
    <property type="match status" value="1"/>
</dbReference>
<dbReference type="EC" id="3.5.2.3" evidence="6 7"/>
<dbReference type="GO" id="GO:0006207">
    <property type="term" value="P:'de novo' pyrimidine nucleobase biosynthetic process"/>
    <property type="evidence" value="ECO:0007669"/>
    <property type="project" value="TreeGrafter"/>
</dbReference>
<dbReference type="GO" id="GO:0005737">
    <property type="term" value="C:cytoplasm"/>
    <property type="evidence" value="ECO:0007669"/>
    <property type="project" value="TreeGrafter"/>
</dbReference>
<dbReference type="PIRSF" id="PIRSF001237">
    <property type="entry name" value="DHOdimr"/>
    <property type="match status" value="1"/>
</dbReference>
<comment type="cofactor">
    <cofactor evidence="6">
        <name>Zn(2+)</name>
        <dbReference type="ChEBI" id="CHEBI:29105"/>
    </cofactor>
    <text evidence="6">Binds 2 Zn(2+) ions per subunit.</text>
</comment>
<feature type="binding site" evidence="6">
    <location>
        <position position="135"/>
    </location>
    <ligand>
        <name>Zn(2+)</name>
        <dbReference type="ChEBI" id="CHEBI:29105"/>
        <label>2</label>
    </ligand>
</feature>
<dbReference type="InterPro" id="IPR032466">
    <property type="entry name" value="Metal_Hydrolase"/>
</dbReference>
<evidence type="ECO:0000256" key="5">
    <source>
        <dbReference type="ARBA" id="ARBA00022975"/>
    </source>
</evidence>
<evidence type="ECO:0000313" key="8">
    <source>
        <dbReference type="EMBL" id="OGD23461.1"/>
    </source>
</evidence>
<evidence type="ECO:0000256" key="4">
    <source>
        <dbReference type="ARBA" id="ARBA00022833"/>
    </source>
</evidence>